<proteinExistence type="predicted"/>
<evidence type="ECO:0000313" key="3">
    <source>
        <dbReference type="Proteomes" id="UP001378592"/>
    </source>
</evidence>
<dbReference type="GO" id="GO:0007018">
    <property type="term" value="P:microtubule-based movement"/>
    <property type="evidence" value="ECO:0007669"/>
    <property type="project" value="InterPro"/>
</dbReference>
<protein>
    <recommendedName>
        <fullName evidence="1">Dynein heavy chain tail domain-containing protein</fullName>
    </recommendedName>
</protein>
<dbReference type="GO" id="GO:0051959">
    <property type="term" value="F:dynein light intermediate chain binding"/>
    <property type="evidence" value="ECO:0007669"/>
    <property type="project" value="InterPro"/>
</dbReference>
<dbReference type="Proteomes" id="UP001378592">
    <property type="component" value="Unassembled WGS sequence"/>
</dbReference>
<dbReference type="GO" id="GO:0045505">
    <property type="term" value="F:dynein intermediate chain binding"/>
    <property type="evidence" value="ECO:0007669"/>
    <property type="project" value="InterPro"/>
</dbReference>
<keyword evidence="3" id="KW-1185">Reference proteome</keyword>
<gene>
    <name evidence="2" type="ORF">R5R35_001448</name>
</gene>
<evidence type="ECO:0000313" key="2">
    <source>
        <dbReference type="EMBL" id="KAK7863235.1"/>
    </source>
</evidence>
<evidence type="ECO:0000259" key="1">
    <source>
        <dbReference type="Pfam" id="PF08385"/>
    </source>
</evidence>
<reference evidence="2 3" key="1">
    <citation type="submission" date="2024-03" db="EMBL/GenBank/DDBJ databases">
        <title>The genome assembly and annotation of the cricket Gryllus longicercus Weissman &amp; Gray.</title>
        <authorList>
            <person name="Szrajer S."/>
            <person name="Gray D."/>
            <person name="Ylla G."/>
        </authorList>
    </citation>
    <scope>NUCLEOTIDE SEQUENCE [LARGE SCALE GENOMIC DNA]</scope>
    <source>
        <strain evidence="2">DAG 2021-001</strain>
        <tissue evidence="2">Whole body minus gut</tissue>
    </source>
</reference>
<comment type="caution">
    <text evidence="2">The sequence shown here is derived from an EMBL/GenBank/DDBJ whole genome shotgun (WGS) entry which is preliminary data.</text>
</comment>
<feature type="domain" description="Dynein heavy chain tail" evidence="1">
    <location>
        <begin position="192"/>
        <end position="607"/>
    </location>
</feature>
<name>A0AAN9Z6A5_9ORTH</name>
<dbReference type="AlphaFoldDB" id="A0AAN9Z6A5"/>
<dbReference type="PANTHER" id="PTHR46532:SF11">
    <property type="entry name" value="DYNEIN AXONEMAL HEAVY CHAIN 12"/>
    <property type="match status" value="1"/>
</dbReference>
<dbReference type="Pfam" id="PF08385">
    <property type="entry name" value="DHC_N1"/>
    <property type="match status" value="1"/>
</dbReference>
<dbReference type="EMBL" id="JAZDUA010000236">
    <property type="protein sequence ID" value="KAK7863235.1"/>
    <property type="molecule type" value="Genomic_DNA"/>
</dbReference>
<accession>A0AAN9Z6A5</accession>
<dbReference type="GO" id="GO:0005858">
    <property type="term" value="C:axonemal dynein complex"/>
    <property type="evidence" value="ECO:0007669"/>
    <property type="project" value="TreeGrafter"/>
</dbReference>
<organism evidence="2 3">
    <name type="scientific">Gryllus longicercus</name>
    <dbReference type="NCBI Taxonomy" id="2509291"/>
    <lineage>
        <taxon>Eukaryota</taxon>
        <taxon>Metazoa</taxon>
        <taxon>Ecdysozoa</taxon>
        <taxon>Arthropoda</taxon>
        <taxon>Hexapoda</taxon>
        <taxon>Insecta</taxon>
        <taxon>Pterygota</taxon>
        <taxon>Neoptera</taxon>
        <taxon>Polyneoptera</taxon>
        <taxon>Orthoptera</taxon>
        <taxon>Ensifera</taxon>
        <taxon>Gryllidea</taxon>
        <taxon>Grylloidea</taxon>
        <taxon>Gryllidae</taxon>
        <taxon>Gryllinae</taxon>
        <taxon>Gryllus</taxon>
    </lineage>
</organism>
<dbReference type="InterPro" id="IPR013594">
    <property type="entry name" value="Dynein_heavy_tail"/>
</dbReference>
<dbReference type="InterPro" id="IPR026983">
    <property type="entry name" value="DHC"/>
</dbReference>
<sequence length="610" mass="69657">MDNPVDTRLEYVGKYVTKSLRLKPDKWGRLLAVDEQRDQVLDFLNRPDLTVMLVLQNTAATLAIVTGFPASIKSKAVYFIKKSAQAVTKDNMEELLIPGDIAPKAIEHLACLVEEVFVPILSNPDNHTTWPAAVAQDIHMHVHGLKSTVYQVKGQVTGQTVLAMPVGVERVDQAERDLIRSKGEIVDLYLKSAIEGVIIKWATQINDVITEDSAQAFANGNNPVPYEEVAFWDARLRNLRYIYQQLRDERVRKMAVILEKTDSAYFPCFKTLFRNIVAALAEAQDISLYLKPLLRHFKVVEETDFSELSPHLMPLVHVVCLVWSNSRYYCTSSKIIILLRQICNLLIQQAKKYLDPSSIFQSDVMEAKERIKDVVTTLTMFRKVFDNRREKIATYFEDREPVLWNFHPNMVFERFNAFLARLATIETFFDTVTEFMKLEKVEVGGLQGRALSAQIGGVFADFSELLLRFAAKAGDALAPEDGAFARDYAAFQRRVEHLDRRLAALFCLAFDDCSNLESVFKLIEIVGTVLDRPLIEREFTAKYAQVLDRLDQDVAVSEELYEEQMREYARSGSMPVDLHMPPVAGAMRWARMLARRDAFSVQRFRELNHP</sequence>
<dbReference type="PANTHER" id="PTHR46532">
    <property type="entry name" value="MALE FERTILITY FACTOR KL5"/>
    <property type="match status" value="1"/>
</dbReference>